<dbReference type="RefSeq" id="WP_111062286.1">
    <property type="nucleotide sequence ID" value="NZ_QKSB01000002.1"/>
</dbReference>
<organism evidence="8 9">
    <name type="scientific">Putridiphycobacter roseus</name>
    <dbReference type="NCBI Taxonomy" id="2219161"/>
    <lineage>
        <taxon>Bacteria</taxon>
        <taxon>Pseudomonadati</taxon>
        <taxon>Bacteroidota</taxon>
        <taxon>Flavobacteriia</taxon>
        <taxon>Flavobacteriales</taxon>
        <taxon>Crocinitomicaceae</taxon>
        <taxon>Putridiphycobacter</taxon>
    </lineage>
</organism>
<dbReference type="GO" id="GO:0003676">
    <property type="term" value="F:nucleic acid binding"/>
    <property type="evidence" value="ECO:0007669"/>
    <property type="project" value="InterPro"/>
</dbReference>
<comment type="similarity">
    <text evidence="5">Belongs to the XseA family.</text>
</comment>
<dbReference type="GO" id="GO:0008855">
    <property type="term" value="F:exodeoxyribonuclease VII activity"/>
    <property type="evidence" value="ECO:0007669"/>
    <property type="project" value="UniProtKB-UniRule"/>
</dbReference>
<dbReference type="PANTHER" id="PTHR30008">
    <property type="entry name" value="EXODEOXYRIBONUCLEASE 7 LARGE SUBUNIT"/>
    <property type="match status" value="1"/>
</dbReference>
<dbReference type="Pfam" id="PF02601">
    <property type="entry name" value="Exonuc_VII_L"/>
    <property type="match status" value="1"/>
</dbReference>
<evidence type="ECO:0000256" key="3">
    <source>
        <dbReference type="ARBA" id="ARBA00022801"/>
    </source>
</evidence>
<comment type="subcellular location">
    <subcellularLocation>
        <location evidence="5">Cytoplasm</location>
    </subcellularLocation>
</comment>
<proteinExistence type="inferred from homology"/>
<dbReference type="GO" id="GO:0005737">
    <property type="term" value="C:cytoplasm"/>
    <property type="evidence" value="ECO:0007669"/>
    <property type="project" value="UniProtKB-SubCell"/>
</dbReference>
<dbReference type="NCBIfam" id="TIGR00237">
    <property type="entry name" value="xseA"/>
    <property type="match status" value="1"/>
</dbReference>
<keyword evidence="1" id="KW-0963">Cytoplasm</keyword>
<evidence type="ECO:0000313" key="8">
    <source>
        <dbReference type="EMBL" id="PZE18133.1"/>
    </source>
</evidence>
<accession>A0A2W1NGA5</accession>
<dbReference type="PANTHER" id="PTHR30008:SF0">
    <property type="entry name" value="EXODEOXYRIBONUCLEASE 7 LARGE SUBUNIT"/>
    <property type="match status" value="1"/>
</dbReference>
<evidence type="ECO:0000259" key="7">
    <source>
        <dbReference type="Pfam" id="PF13742"/>
    </source>
</evidence>
<keyword evidence="4 5" id="KW-0269">Exonuclease</keyword>
<feature type="domain" description="OB-fold nucleic acid binding" evidence="7">
    <location>
        <begin position="8"/>
        <end position="113"/>
    </location>
</feature>
<keyword evidence="2 5" id="KW-0540">Nuclease</keyword>
<dbReference type="AlphaFoldDB" id="A0A2W1NGA5"/>
<dbReference type="EMBL" id="QKSB01000002">
    <property type="protein sequence ID" value="PZE18133.1"/>
    <property type="molecule type" value="Genomic_DNA"/>
</dbReference>
<protein>
    <recommendedName>
        <fullName evidence="5">Exodeoxyribonuclease 7 large subunit</fullName>
        <ecNumber evidence="5">3.1.11.6</ecNumber>
    </recommendedName>
</protein>
<evidence type="ECO:0000259" key="6">
    <source>
        <dbReference type="Pfam" id="PF02601"/>
    </source>
</evidence>
<reference evidence="8 9" key="1">
    <citation type="submission" date="2018-06" db="EMBL/GenBank/DDBJ databases">
        <title>The draft genome sequence of Crocinitomix sp. SM1701.</title>
        <authorList>
            <person name="Zhang X."/>
        </authorList>
    </citation>
    <scope>NUCLEOTIDE SEQUENCE [LARGE SCALE GENOMIC DNA]</scope>
    <source>
        <strain evidence="8 9">SM1701</strain>
    </source>
</reference>
<dbReference type="GO" id="GO:0006308">
    <property type="term" value="P:DNA catabolic process"/>
    <property type="evidence" value="ECO:0007669"/>
    <property type="project" value="UniProtKB-UniRule"/>
</dbReference>
<dbReference type="InterPro" id="IPR025824">
    <property type="entry name" value="OB-fold_nuc-bd_dom"/>
</dbReference>
<name>A0A2W1NGA5_9FLAO</name>
<sequence>MATEKKIFTLTQLTTSLENFVLKHFGSVNYWVVAEIAKANEKNGHHYLELVDTVDNRTSALMTATIWAGTYKNIRANIGNDVAEILKPGNKVLFSMRIEFHKVYGLKLNVVDVDPAYSYGEVERRKQATIERLKTEGLFDLQKALYLPVIAKRIALIGSPGTAGHRDFRSKLESNAIYTNFTIKEFATSVQGDKAAKELIEALKEAQTYDVDAIVILRGGGSKMDLNVFNDYELSKHICLSKIPVITGIGHEHDEVVSDLVCRKMCITPTAAAEFLYIQIGTFSAQLRQGFDAVLNHSREMVAGLKDEFNYLQKYLIHHSNQLLLEYQWELNAEAHKIQKNFIQLVQSEKSDLDLKLDKVKSQSIHKIQISLSSDLPNQLERLKLGSENVLSQRSTQLNGLNDLLKMLDPERLLDVGYSISTIDGVDVSEMTGDLLGKTMQTTTSLGVLTSEIKTIKKD</sequence>
<keyword evidence="3 5" id="KW-0378">Hydrolase</keyword>
<evidence type="ECO:0000256" key="5">
    <source>
        <dbReference type="RuleBase" id="RU004355"/>
    </source>
</evidence>
<evidence type="ECO:0000256" key="1">
    <source>
        <dbReference type="ARBA" id="ARBA00022490"/>
    </source>
</evidence>
<dbReference type="EC" id="3.1.11.6" evidence="5"/>
<dbReference type="CDD" id="cd04489">
    <property type="entry name" value="ExoVII_LU_OBF"/>
    <property type="match status" value="1"/>
</dbReference>
<evidence type="ECO:0000313" key="9">
    <source>
        <dbReference type="Proteomes" id="UP000249248"/>
    </source>
</evidence>
<dbReference type="OrthoDB" id="9802795at2"/>
<dbReference type="GO" id="GO:0009318">
    <property type="term" value="C:exodeoxyribonuclease VII complex"/>
    <property type="evidence" value="ECO:0007669"/>
    <property type="project" value="UniProtKB-UniRule"/>
</dbReference>
<comment type="caution">
    <text evidence="8">The sequence shown here is derived from an EMBL/GenBank/DDBJ whole genome shotgun (WGS) entry which is preliminary data.</text>
</comment>
<dbReference type="InterPro" id="IPR003753">
    <property type="entry name" value="Exonuc_VII_L"/>
</dbReference>
<feature type="domain" description="Exonuclease VII large subunit C-terminal" evidence="6">
    <location>
        <begin position="138"/>
        <end position="432"/>
    </location>
</feature>
<dbReference type="Pfam" id="PF13742">
    <property type="entry name" value="tRNA_anti_2"/>
    <property type="match status" value="1"/>
</dbReference>
<evidence type="ECO:0000256" key="2">
    <source>
        <dbReference type="ARBA" id="ARBA00022722"/>
    </source>
</evidence>
<evidence type="ECO:0000256" key="4">
    <source>
        <dbReference type="ARBA" id="ARBA00022839"/>
    </source>
</evidence>
<keyword evidence="9" id="KW-1185">Reference proteome</keyword>
<comment type="catalytic activity">
    <reaction evidence="5">
        <text>Exonucleolytic cleavage in either 5'- to 3'- or 3'- to 5'-direction to yield nucleoside 5'-phosphates.</text>
        <dbReference type="EC" id="3.1.11.6"/>
    </reaction>
</comment>
<dbReference type="InterPro" id="IPR020579">
    <property type="entry name" value="Exonuc_VII_lsu_C"/>
</dbReference>
<dbReference type="Proteomes" id="UP000249248">
    <property type="component" value="Unassembled WGS sequence"/>
</dbReference>
<gene>
    <name evidence="8" type="primary">xseA</name>
    <name evidence="8" type="ORF">DNU06_05820</name>
</gene>